<evidence type="ECO:0000313" key="3">
    <source>
        <dbReference type="Proteomes" id="UP000446658"/>
    </source>
</evidence>
<sequence length="412" mass="46422">MHHERQIKQHGIPFGWHVPTQRMVDASSVANGLACECICSACSAPLQAKQGKVRAWHFAHHTDTNCQHAAEAAVHRMAKQLIEERQQVHVPERSFRKMLHGEKQVWSEEIAVTVQGSGLQVLTGCVAEKTIYGNNPQDGIRRPDVLALLDGHPLAIEIRNTHEVDIEKAAWLKQQGYSVLEIDIADTAFEPMESITTLLERRLFANSHLAQWLCHAGDDAAKRQLIELEADTRAKRREEELFLLAEMEAKALAEQKRIAARARLQDIDDFRLRLEDCTVRIGRNIRRVSLKVHGFTAKPAFSKIMNLAHRYGGQFNKKGKCWEFQPKQDIEAFFLQLCSEAEMVCLGTNRRTPGGVAPIPTPPTTPNVDGDSQSTFRIAPETDERFEERAAILQYDGGFSRQEAEELAGQNI</sequence>
<protein>
    <recommendedName>
        <fullName evidence="1">Competence protein CoiA-like N-terminal domain-containing protein</fullName>
    </recommendedName>
</protein>
<dbReference type="EMBL" id="WLYX01000001">
    <property type="protein sequence ID" value="MTD33723.1"/>
    <property type="molecule type" value="Genomic_DNA"/>
</dbReference>
<comment type="caution">
    <text evidence="2">The sequence shown here is derived from an EMBL/GenBank/DDBJ whole genome shotgun (WGS) entry which is preliminary data.</text>
</comment>
<feature type="domain" description="Competence protein CoiA-like N-terminal" evidence="1">
    <location>
        <begin position="37"/>
        <end position="68"/>
    </location>
</feature>
<proteinExistence type="predicted"/>
<dbReference type="RefSeq" id="WP_312854492.1">
    <property type="nucleotide sequence ID" value="NZ_WLYX01000001.1"/>
</dbReference>
<reference evidence="2 3" key="1">
    <citation type="submission" date="2019-11" db="EMBL/GenBank/DDBJ databases">
        <title>Draft genome sequence of Paludibacterium sp. dN18-1.</title>
        <authorList>
            <person name="Im W.-T."/>
        </authorList>
    </citation>
    <scope>NUCLEOTIDE SEQUENCE [LARGE SCALE GENOMIC DNA]</scope>
    <source>
        <strain evidence="3">dN 18-1</strain>
    </source>
</reference>
<dbReference type="InterPro" id="IPR057253">
    <property type="entry name" value="CoiA-like_N"/>
</dbReference>
<keyword evidence="3" id="KW-1185">Reference proteome</keyword>
<organism evidence="2 3">
    <name type="scientific">Paludibacterium denitrificans</name>
    <dbReference type="NCBI Taxonomy" id="2675226"/>
    <lineage>
        <taxon>Bacteria</taxon>
        <taxon>Pseudomonadati</taxon>
        <taxon>Pseudomonadota</taxon>
        <taxon>Betaproteobacteria</taxon>
        <taxon>Neisseriales</taxon>
        <taxon>Chromobacteriaceae</taxon>
        <taxon>Paludibacterium</taxon>
    </lineage>
</organism>
<accession>A0A844GBA7</accession>
<name>A0A844GBA7_9NEIS</name>
<dbReference type="Proteomes" id="UP000446658">
    <property type="component" value="Unassembled WGS sequence"/>
</dbReference>
<evidence type="ECO:0000313" key="2">
    <source>
        <dbReference type="EMBL" id="MTD33723.1"/>
    </source>
</evidence>
<dbReference type="AlphaFoldDB" id="A0A844GBA7"/>
<evidence type="ECO:0000259" key="1">
    <source>
        <dbReference type="Pfam" id="PF25164"/>
    </source>
</evidence>
<dbReference type="Pfam" id="PF25164">
    <property type="entry name" value="CoiA_N"/>
    <property type="match status" value="1"/>
</dbReference>
<gene>
    <name evidence="2" type="ORF">GKE73_13795</name>
</gene>